<feature type="non-terminal residue" evidence="1">
    <location>
        <position position="1"/>
    </location>
</feature>
<dbReference type="EMBL" id="BARU01006701">
    <property type="protein sequence ID" value="GAH35706.1"/>
    <property type="molecule type" value="Genomic_DNA"/>
</dbReference>
<name>X1EQN9_9ZZZZ</name>
<gene>
    <name evidence="1" type="ORF">S03H2_13201</name>
</gene>
<evidence type="ECO:0000313" key="1">
    <source>
        <dbReference type="EMBL" id="GAH35706.1"/>
    </source>
</evidence>
<sequence>RQYEIATPACAFKHTDSPATGRLAMTEFLTIYHLTLY</sequence>
<accession>X1EQN9</accession>
<reference evidence="1" key="1">
    <citation type="journal article" date="2014" name="Front. Microbiol.">
        <title>High frequency of phylogenetically diverse reductive dehalogenase-homologous genes in deep subseafloor sedimentary metagenomes.</title>
        <authorList>
            <person name="Kawai M."/>
            <person name="Futagami T."/>
            <person name="Toyoda A."/>
            <person name="Takaki Y."/>
            <person name="Nishi S."/>
            <person name="Hori S."/>
            <person name="Arai W."/>
            <person name="Tsubouchi T."/>
            <person name="Morono Y."/>
            <person name="Uchiyama I."/>
            <person name="Ito T."/>
            <person name="Fujiyama A."/>
            <person name="Inagaki F."/>
            <person name="Takami H."/>
        </authorList>
    </citation>
    <scope>NUCLEOTIDE SEQUENCE</scope>
    <source>
        <strain evidence="1">Expedition CK06-06</strain>
    </source>
</reference>
<organism evidence="1">
    <name type="scientific">marine sediment metagenome</name>
    <dbReference type="NCBI Taxonomy" id="412755"/>
    <lineage>
        <taxon>unclassified sequences</taxon>
        <taxon>metagenomes</taxon>
        <taxon>ecological metagenomes</taxon>
    </lineage>
</organism>
<proteinExistence type="predicted"/>
<dbReference type="AlphaFoldDB" id="X1EQN9"/>
<comment type="caution">
    <text evidence="1">The sequence shown here is derived from an EMBL/GenBank/DDBJ whole genome shotgun (WGS) entry which is preliminary data.</text>
</comment>
<protein>
    <submittedName>
        <fullName evidence="1">Uncharacterized protein</fullName>
    </submittedName>
</protein>